<evidence type="ECO:0000313" key="2">
    <source>
        <dbReference type="Proteomes" id="UP000682782"/>
    </source>
</evidence>
<gene>
    <name evidence="1" type="ORF">JYE49_12530</name>
</gene>
<accession>A0AC61N5S4</accession>
<name>A0AC61N5S4_9FIRM</name>
<dbReference type="Proteomes" id="UP000682782">
    <property type="component" value="Chromosome"/>
</dbReference>
<dbReference type="EMBL" id="CP068393">
    <property type="protein sequence ID" value="QUC66664.1"/>
    <property type="molecule type" value="Genomic_DNA"/>
</dbReference>
<sequence>MIDVLFVFIGLFISVEFYFSLRVPDNHVIHFWRSLPILLVITLLALWISGIYRQILAYAGQDVLLQSGISTLAGTGITYLVSLVFYLFRDQIGSNIFLMPRPIYFIQWVITFFLVAASRYLIRYRTAGSRRKGDKETKRILVIGAGYAGATVIRDIQNGRYGNATAVAILDDDPARQHSSLSRVPVVGGTDAVAETADQYNINEIIIAIATPKGEITALLNDCIETGAHVMIYSGVREGAEAREVNIADLLGRAEQHLDMTEVHAFLTGKTVMITGGGGSIGSELCRQIMGFTPKKLVLYDISENYMYDLFFELKEKYGELVANTLVLEVGSVRDEESLWRVMGKYKPDIVIHAAAHKHVPLMETSSEQAILNNVFGTYKTAKVAVECNVRRFVLISTDKAVNPTNVMGASKRLAEIIISSIPNRNTEFMAVRFGNVLGSHGSVVPIFERQIRAGGPVTLTDPNIIRYFMTIPEAASLVLQAVGMAKGGELFILDMGEPVKIKDLAEKMIRLYGTGKEQIVCTGLRPGEKLYEELLLDKENDQATERDRIYVAKQDHFDWQTVQGYLNKLEEAIEKHQDIKKVLQEILPAYHET</sequence>
<evidence type="ECO:0000313" key="1">
    <source>
        <dbReference type="EMBL" id="QUC66664.1"/>
    </source>
</evidence>
<proteinExistence type="predicted"/>
<reference evidence="1" key="1">
    <citation type="submission" date="2021-01" db="EMBL/GenBank/DDBJ databases">
        <title>Complete genome sequence of Clostridiales bacterium R-7.</title>
        <authorList>
            <person name="Mahoney-Kurpe S.C."/>
            <person name="Palevich N."/>
            <person name="Koike S."/>
            <person name="Moon C.D."/>
            <person name="Attwood G.T."/>
        </authorList>
    </citation>
    <scope>NUCLEOTIDE SEQUENCE</scope>
    <source>
        <strain evidence="1">R-7</strain>
    </source>
</reference>
<protein>
    <submittedName>
        <fullName evidence="1">Polysaccharide biosynthesis protein</fullName>
    </submittedName>
</protein>
<keyword evidence="2" id="KW-1185">Reference proteome</keyword>
<organism evidence="1 2">
    <name type="scientific">Aristaeella hokkaidonensis</name>
    <dbReference type="NCBI Taxonomy" id="3046382"/>
    <lineage>
        <taxon>Bacteria</taxon>
        <taxon>Bacillati</taxon>
        <taxon>Bacillota</taxon>
        <taxon>Clostridia</taxon>
        <taxon>Eubacteriales</taxon>
        <taxon>Aristaeellaceae</taxon>
        <taxon>Aristaeella</taxon>
    </lineage>
</organism>